<dbReference type="PANTHER" id="PTHR43798">
    <property type="entry name" value="MONOACYLGLYCEROL LIPASE"/>
    <property type="match status" value="1"/>
</dbReference>
<dbReference type="PANTHER" id="PTHR43798:SF31">
    <property type="entry name" value="AB HYDROLASE SUPERFAMILY PROTEIN YCLE"/>
    <property type="match status" value="1"/>
</dbReference>
<sequence>MTEPGLILFQADDGQDIFAQVTGHGPPLVLLHEWASSHRVWEPIAHRLADRFTVYRWDARGHGSHGSHVVPASVRGSVSVTRMADDLACLLDHFGLEQPAVVGHSMGALTLWAYIARHGCGRLGKLCFIDQSPRLTTDATWPLGIYGDWPASRDQAFITAMQADFVEAVIRLIAFGLNGAARERYKSRHPSLQRLAAYLGMLDARPLIEVWPTLSGADFRPVLPAISVPTLLVYGEESNYYPPATGPYVRDAIAGAQLVIYANADHSPHVNQPDRFAADLAAFAGASG</sequence>
<dbReference type="SUPFAM" id="SSF53474">
    <property type="entry name" value="alpha/beta-Hydrolases"/>
    <property type="match status" value="1"/>
</dbReference>
<proteinExistence type="predicted"/>
<dbReference type="InterPro" id="IPR050266">
    <property type="entry name" value="AB_hydrolase_sf"/>
</dbReference>
<dbReference type="InterPro" id="IPR000073">
    <property type="entry name" value="AB_hydrolase_1"/>
</dbReference>
<reference evidence="3" key="1">
    <citation type="submission" date="2018-07" db="EMBL/GenBank/DDBJ databases">
        <authorList>
            <person name="Quirk P.G."/>
            <person name="Krulwich T.A."/>
        </authorList>
    </citation>
    <scope>NUCLEOTIDE SEQUENCE</scope>
</reference>
<gene>
    <name evidence="3" type="ORF">DF3PB_1970003</name>
</gene>
<evidence type="ECO:0000259" key="2">
    <source>
        <dbReference type="Pfam" id="PF00561"/>
    </source>
</evidence>
<evidence type="ECO:0000313" key="3">
    <source>
        <dbReference type="EMBL" id="SUS05436.1"/>
    </source>
</evidence>
<dbReference type="Gene3D" id="3.40.50.1820">
    <property type="entry name" value="alpha/beta hydrolase"/>
    <property type="match status" value="1"/>
</dbReference>
<organism evidence="3">
    <name type="scientific">metagenome</name>
    <dbReference type="NCBI Taxonomy" id="256318"/>
    <lineage>
        <taxon>unclassified sequences</taxon>
        <taxon>metagenomes</taxon>
    </lineage>
</organism>
<dbReference type="EMBL" id="UIDG01000109">
    <property type="protein sequence ID" value="SUS05436.1"/>
    <property type="molecule type" value="Genomic_DNA"/>
</dbReference>
<dbReference type="GO" id="GO:0016020">
    <property type="term" value="C:membrane"/>
    <property type="evidence" value="ECO:0007669"/>
    <property type="project" value="TreeGrafter"/>
</dbReference>
<dbReference type="GO" id="GO:0016787">
    <property type="term" value="F:hydrolase activity"/>
    <property type="evidence" value="ECO:0007669"/>
    <property type="project" value="UniProtKB-KW"/>
</dbReference>
<protein>
    <submittedName>
        <fullName evidence="3">Alpha/beta hydrolase fold protein</fullName>
    </submittedName>
</protein>
<dbReference type="AlphaFoldDB" id="A0A380TBT4"/>
<dbReference type="Pfam" id="PF00561">
    <property type="entry name" value="Abhydrolase_1"/>
    <property type="match status" value="1"/>
</dbReference>
<dbReference type="InterPro" id="IPR029058">
    <property type="entry name" value="AB_hydrolase_fold"/>
</dbReference>
<evidence type="ECO:0000256" key="1">
    <source>
        <dbReference type="ARBA" id="ARBA00022801"/>
    </source>
</evidence>
<accession>A0A380TBT4</accession>
<name>A0A380TBT4_9ZZZZ</name>
<feature type="domain" description="AB hydrolase-1" evidence="2">
    <location>
        <begin position="26"/>
        <end position="270"/>
    </location>
</feature>
<keyword evidence="1 3" id="KW-0378">Hydrolase</keyword>